<evidence type="ECO:0000256" key="13">
    <source>
        <dbReference type="ARBA" id="ARBA00023242"/>
    </source>
</evidence>
<dbReference type="GO" id="GO:0005868">
    <property type="term" value="C:cytoplasmic dynein complex"/>
    <property type="evidence" value="ECO:0007669"/>
    <property type="project" value="TreeGrafter"/>
</dbReference>
<reference evidence="16" key="1">
    <citation type="submission" date="2016-06" db="UniProtKB">
        <authorList>
            <consortium name="WormBaseParasite"/>
        </authorList>
    </citation>
    <scope>IDENTIFICATION</scope>
</reference>
<dbReference type="OrthoDB" id="6506078at2759"/>
<dbReference type="PANTHER" id="PTHR11886">
    <property type="entry name" value="DYNEIN LIGHT CHAIN"/>
    <property type="match status" value="1"/>
</dbReference>
<dbReference type="WBParaSite" id="SSLN_0001611701-mRNA-1">
    <property type="protein sequence ID" value="SSLN_0001611701-mRNA-1"/>
    <property type="gene ID" value="SSLN_0001611701"/>
</dbReference>
<evidence type="ECO:0000256" key="4">
    <source>
        <dbReference type="ARBA" id="ARBA00015062"/>
    </source>
</evidence>
<comment type="similarity">
    <text evidence="3">Belongs to the dynein light chain family.</text>
</comment>
<evidence type="ECO:0000313" key="14">
    <source>
        <dbReference type="EMBL" id="VDM01912.1"/>
    </source>
</evidence>
<dbReference type="GO" id="GO:0051028">
    <property type="term" value="P:mRNA transport"/>
    <property type="evidence" value="ECO:0007669"/>
    <property type="project" value="UniProtKB-KW"/>
</dbReference>
<name>A0A183TGC8_SCHSO</name>
<sequence>MDCFTYELIADGTMAENRKVNIRSADMSPEMQDSAAQIAVLAVSKFEVEKDMAAFVKKEFDRRYEATWHCIVGKHFGSYVTHEKDAFIYLYATESKISTRKITMGEDKLVIKYVDMPIDMQKNVFEITQKALERCALEKDIAGFIKKAFDDKYGKNWQCITGKHFGSFVTHEKDRFIYFYIGNIAFLLFKTA</sequence>
<dbReference type="AlphaFoldDB" id="A0A183TGC8"/>
<dbReference type="SMART" id="SM01375">
    <property type="entry name" value="Dynein_light"/>
    <property type="match status" value="2"/>
</dbReference>
<dbReference type="InterPro" id="IPR019763">
    <property type="entry name" value="Dynein_light_1/2_CS"/>
</dbReference>
<keyword evidence="15" id="KW-1185">Reference proteome</keyword>
<dbReference type="PROSITE" id="PS01239">
    <property type="entry name" value="DYNEIN_LIGHT_1"/>
    <property type="match status" value="1"/>
</dbReference>
<keyword evidence="5" id="KW-0813">Transport</keyword>
<evidence type="ECO:0000313" key="16">
    <source>
        <dbReference type="WBParaSite" id="SSLN_0001611701-mRNA-1"/>
    </source>
</evidence>
<keyword evidence="13" id="KW-0539">Nucleus</keyword>
<dbReference type="SUPFAM" id="SSF54648">
    <property type="entry name" value="DLC"/>
    <property type="match status" value="2"/>
</dbReference>
<keyword evidence="7" id="KW-0493">Microtubule</keyword>
<accession>A0A183TGC8</accession>
<evidence type="ECO:0000256" key="11">
    <source>
        <dbReference type="ARBA" id="ARBA00023175"/>
    </source>
</evidence>
<keyword evidence="9" id="KW-0653">Protein transport</keyword>
<evidence type="ECO:0000256" key="10">
    <source>
        <dbReference type="ARBA" id="ARBA00023017"/>
    </source>
</evidence>
<dbReference type="InterPro" id="IPR001372">
    <property type="entry name" value="Dynein_light_chain_typ-1/2"/>
</dbReference>
<evidence type="ECO:0000256" key="5">
    <source>
        <dbReference type="ARBA" id="ARBA00022448"/>
    </source>
</evidence>
<organism evidence="16">
    <name type="scientific">Schistocephalus solidus</name>
    <name type="common">Tapeworm</name>
    <dbReference type="NCBI Taxonomy" id="70667"/>
    <lineage>
        <taxon>Eukaryota</taxon>
        <taxon>Metazoa</taxon>
        <taxon>Spiralia</taxon>
        <taxon>Lophotrochozoa</taxon>
        <taxon>Platyhelminthes</taxon>
        <taxon>Cestoda</taxon>
        <taxon>Eucestoda</taxon>
        <taxon>Diphyllobothriidea</taxon>
        <taxon>Diphyllobothriidae</taxon>
        <taxon>Schistocephalus</taxon>
    </lineage>
</organism>
<dbReference type="GO" id="GO:0005874">
    <property type="term" value="C:microtubule"/>
    <property type="evidence" value="ECO:0007669"/>
    <property type="project" value="UniProtKB-KW"/>
</dbReference>
<dbReference type="STRING" id="70667.A0A183TGC8"/>
<evidence type="ECO:0000256" key="2">
    <source>
        <dbReference type="ARBA" id="ARBA00004245"/>
    </source>
</evidence>
<proteinExistence type="inferred from homology"/>
<keyword evidence="10" id="KW-0243">Dynein</keyword>
<dbReference type="InterPro" id="IPR037177">
    <property type="entry name" value="DLC_sf"/>
</dbReference>
<evidence type="ECO:0000256" key="6">
    <source>
        <dbReference type="ARBA" id="ARBA00022490"/>
    </source>
</evidence>
<keyword evidence="12" id="KW-0206">Cytoskeleton</keyword>
<evidence type="ECO:0000313" key="15">
    <source>
        <dbReference type="Proteomes" id="UP000275846"/>
    </source>
</evidence>
<keyword evidence="11" id="KW-0505">Motor protein</keyword>
<dbReference type="GO" id="GO:0007017">
    <property type="term" value="P:microtubule-based process"/>
    <property type="evidence" value="ECO:0007669"/>
    <property type="project" value="InterPro"/>
</dbReference>
<dbReference type="EMBL" id="UYSU01040042">
    <property type="protein sequence ID" value="VDM01912.1"/>
    <property type="molecule type" value="Genomic_DNA"/>
</dbReference>
<dbReference type="GO" id="GO:0005634">
    <property type="term" value="C:nucleus"/>
    <property type="evidence" value="ECO:0007669"/>
    <property type="project" value="UniProtKB-SubCell"/>
</dbReference>
<dbReference type="FunFam" id="3.30.740.10:FF:000005">
    <property type="entry name" value="Dynein light chain"/>
    <property type="match status" value="2"/>
</dbReference>
<dbReference type="Gene3D" id="3.30.740.10">
    <property type="entry name" value="Protein Inhibitor Of Neuronal Nitric Oxide Synthase"/>
    <property type="match status" value="2"/>
</dbReference>
<keyword evidence="6" id="KW-0963">Cytoplasm</keyword>
<keyword evidence="8" id="KW-0509">mRNA transport</keyword>
<protein>
    <recommendedName>
        <fullName evidence="4">Dynein light chain 1, cytoplasmic</fullName>
    </recommendedName>
</protein>
<dbReference type="Pfam" id="PF01221">
    <property type="entry name" value="Dynein_light"/>
    <property type="match status" value="2"/>
</dbReference>
<evidence type="ECO:0000256" key="8">
    <source>
        <dbReference type="ARBA" id="ARBA00022816"/>
    </source>
</evidence>
<comment type="subcellular location">
    <subcellularLocation>
        <location evidence="2">Cytoplasm</location>
        <location evidence="2">Cytoskeleton</location>
    </subcellularLocation>
    <subcellularLocation>
        <location evidence="1">Nucleus</location>
    </subcellularLocation>
</comment>
<evidence type="ECO:0000256" key="12">
    <source>
        <dbReference type="ARBA" id="ARBA00023212"/>
    </source>
</evidence>
<reference evidence="14 15" key="2">
    <citation type="submission" date="2018-11" db="EMBL/GenBank/DDBJ databases">
        <authorList>
            <consortium name="Pathogen Informatics"/>
        </authorList>
    </citation>
    <scope>NUCLEOTIDE SEQUENCE [LARGE SCALE GENOMIC DNA]</scope>
    <source>
        <strain evidence="14 15">NST_G2</strain>
    </source>
</reference>
<dbReference type="GO" id="GO:0045505">
    <property type="term" value="F:dynein intermediate chain binding"/>
    <property type="evidence" value="ECO:0007669"/>
    <property type="project" value="TreeGrafter"/>
</dbReference>
<evidence type="ECO:0000256" key="3">
    <source>
        <dbReference type="ARBA" id="ARBA00010156"/>
    </source>
</evidence>
<evidence type="ECO:0000256" key="1">
    <source>
        <dbReference type="ARBA" id="ARBA00004123"/>
    </source>
</evidence>
<evidence type="ECO:0000256" key="9">
    <source>
        <dbReference type="ARBA" id="ARBA00022927"/>
    </source>
</evidence>
<dbReference type="GO" id="GO:0015031">
    <property type="term" value="P:protein transport"/>
    <property type="evidence" value="ECO:0007669"/>
    <property type="project" value="UniProtKB-KW"/>
</dbReference>
<dbReference type="CDD" id="cd21452">
    <property type="entry name" value="DLC-like_DYNLL1_DYNLL2"/>
    <property type="match status" value="2"/>
</dbReference>
<evidence type="ECO:0000256" key="7">
    <source>
        <dbReference type="ARBA" id="ARBA00022701"/>
    </source>
</evidence>
<gene>
    <name evidence="14" type="ORF">SSLN_LOCUS15526</name>
</gene>
<dbReference type="Proteomes" id="UP000275846">
    <property type="component" value="Unassembled WGS sequence"/>
</dbReference>
<dbReference type="PANTHER" id="PTHR11886:SF35">
    <property type="entry name" value="DYNEIN LIGHT CHAIN"/>
    <property type="match status" value="1"/>
</dbReference>